<dbReference type="SUPFAM" id="SSF56349">
    <property type="entry name" value="DNA breaking-rejoining enzymes"/>
    <property type="match status" value="1"/>
</dbReference>
<evidence type="ECO:0000259" key="7">
    <source>
        <dbReference type="PROSITE" id="PS51900"/>
    </source>
</evidence>
<dbReference type="GO" id="GO:0006310">
    <property type="term" value="P:DNA recombination"/>
    <property type="evidence" value="ECO:0007669"/>
    <property type="project" value="UniProtKB-KW"/>
</dbReference>
<dbReference type="InterPro" id="IPR011010">
    <property type="entry name" value="DNA_brk_join_enz"/>
</dbReference>
<proteinExistence type="inferred from homology"/>
<evidence type="ECO:0000256" key="2">
    <source>
        <dbReference type="ARBA" id="ARBA00022908"/>
    </source>
</evidence>
<dbReference type="PANTHER" id="PTHR30629">
    <property type="entry name" value="PROPHAGE INTEGRASE"/>
    <property type="match status" value="1"/>
</dbReference>
<dbReference type="GO" id="GO:0015074">
    <property type="term" value="P:DNA integration"/>
    <property type="evidence" value="ECO:0007669"/>
    <property type="project" value="UniProtKB-KW"/>
</dbReference>
<keyword evidence="3 5" id="KW-0238">DNA-binding</keyword>
<dbReference type="InterPro" id="IPR044068">
    <property type="entry name" value="CB"/>
</dbReference>
<feature type="domain" description="Core-binding (CB)" evidence="7">
    <location>
        <begin position="97"/>
        <end position="183"/>
    </location>
</feature>
<dbReference type="AlphaFoldDB" id="A0A6N2RTR5"/>
<reference evidence="8" key="1">
    <citation type="submission" date="2019-11" db="EMBL/GenBank/DDBJ databases">
        <authorList>
            <person name="Feng L."/>
        </authorList>
    </citation>
    <scope>NUCLEOTIDE SEQUENCE</scope>
    <source>
        <strain evidence="8">CUreolyticusLFYP111</strain>
    </source>
</reference>
<protein>
    <submittedName>
        <fullName evidence="8">Prophage CP4-57 integrase</fullName>
    </submittedName>
</protein>
<sequence length="411" mass="48073">MANVGKINLSDKDIRELPVKDRKYFKTVGNPTELYIRVYPSGRKSFAIRYNNKFTTIKEFRQGIYSVAEARIDAVKILKQLEQGKSIEEVKGKDDRYLFKNMIKEYLDIKESKGISDSYFKKIKQMIEKYLLPSLANKNIRDIKHIELYNILKVLYNPEKDKSRLETIHRLIQHLNAIFNLGIANEYITSNPANNLHDKFQTSKRFNALNNIDSRLPAITKLDQMREFIKDLEENTTLELVTKNAILLQILTANRPSNTVEAKWEDIDLENKIWVIPANQMKNKQEHIVALSDKALEILKNQKLLSFNEYVFSRKNQKHIARDTLSKAIRSLNNSKWKGVATPHGFRSFFKTSTTTNLAYLMQTYGITLKTIEECLSHTTKGIQKNYEREKATIKQRQDLMQWYADYIYNS</sequence>
<dbReference type="Gene3D" id="3.30.160.390">
    <property type="entry name" value="Integrase, DNA-binding domain"/>
    <property type="match status" value="1"/>
</dbReference>
<evidence type="ECO:0000256" key="3">
    <source>
        <dbReference type="ARBA" id="ARBA00023125"/>
    </source>
</evidence>
<evidence type="ECO:0000313" key="8">
    <source>
        <dbReference type="EMBL" id="VYS84192.1"/>
    </source>
</evidence>
<evidence type="ECO:0000256" key="4">
    <source>
        <dbReference type="ARBA" id="ARBA00023172"/>
    </source>
</evidence>
<dbReference type="InterPro" id="IPR038488">
    <property type="entry name" value="Integrase_DNA-bd_sf"/>
</dbReference>
<dbReference type="InterPro" id="IPR053876">
    <property type="entry name" value="Phage_int_M"/>
</dbReference>
<accession>A0A6N2RTR5</accession>
<dbReference type="CDD" id="cd00801">
    <property type="entry name" value="INT_P4_C"/>
    <property type="match status" value="1"/>
</dbReference>
<evidence type="ECO:0000256" key="5">
    <source>
        <dbReference type="PROSITE-ProRule" id="PRU01248"/>
    </source>
</evidence>
<dbReference type="Gene3D" id="1.10.150.130">
    <property type="match status" value="1"/>
</dbReference>
<organism evidence="8">
    <name type="scientific">Campylobacter ureolyticus</name>
    <dbReference type="NCBI Taxonomy" id="827"/>
    <lineage>
        <taxon>Bacteria</taxon>
        <taxon>Pseudomonadati</taxon>
        <taxon>Campylobacterota</taxon>
        <taxon>Epsilonproteobacteria</taxon>
        <taxon>Campylobacterales</taxon>
        <taxon>Campylobacteraceae</taxon>
        <taxon>Campylobacter</taxon>
    </lineage>
</organism>
<feature type="domain" description="Tyr recombinase" evidence="6">
    <location>
        <begin position="215"/>
        <end position="411"/>
    </location>
</feature>
<gene>
    <name evidence="8" type="primary">intA_2</name>
    <name evidence="8" type="ORF">CULFYP111_00610</name>
</gene>
<evidence type="ECO:0000256" key="1">
    <source>
        <dbReference type="ARBA" id="ARBA00008857"/>
    </source>
</evidence>
<dbReference type="InterPro" id="IPR050808">
    <property type="entry name" value="Phage_Integrase"/>
</dbReference>
<dbReference type="InterPro" id="IPR010998">
    <property type="entry name" value="Integrase_recombinase_N"/>
</dbReference>
<dbReference type="Pfam" id="PF00589">
    <property type="entry name" value="Phage_integrase"/>
    <property type="match status" value="1"/>
</dbReference>
<dbReference type="GO" id="GO:0003677">
    <property type="term" value="F:DNA binding"/>
    <property type="evidence" value="ECO:0007669"/>
    <property type="project" value="UniProtKB-UniRule"/>
</dbReference>
<comment type="similarity">
    <text evidence="1">Belongs to the 'phage' integrase family.</text>
</comment>
<dbReference type="EMBL" id="CACRSK010000001">
    <property type="protein sequence ID" value="VYS84192.1"/>
    <property type="molecule type" value="Genomic_DNA"/>
</dbReference>
<dbReference type="Gene3D" id="1.10.443.10">
    <property type="entry name" value="Intergrase catalytic core"/>
    <property type="match status" value="1"/>
</dbReference>
<dbReference type="InterPro" id="IPR013762">
    <property type="entry name" value="Integrase-like_cat_sf"/>
</dbReference>
<dbReference type="Pfam" id="PF22022">
    <property type="entry name" value="Phage_int_M"/>
    <property type="match status" value="1"/>
</dbReference>
<dbReference type="RefSeq" id="WP_156847067.1">
    <property type="nucleotide sequence ID" value="NZ_CACRSK010000001.1"/>
</dbReference>
<keyword evidence="2" id="KW-0229">DNA integration</keyword>
<dbReference type="InterPro" id="IPR025166">
    <property type="entry name" value="Integrase_DNA_bind_dom"/>
</dbReference>
<evidence type="ECO:0000259" key="6">
    <source>
        <dbReference type="PROSITE" id="PS51898"/>
    </source>
</evidence>
<dbReference type="PROSITE" id="PS51898">
    <property type="entry name" value="TYR_RECOMBINASE"/>
    <property type="match status" value="1"/>
</dbReference>
<dbReference type="PROSITE" id="PS51900">
    <property type="entry name" value="CB"/>
    <property type="match status" value="1"/>
</dbReference>
<keyword evidence="4" id="KW-0233">DNA recombination</keyword>
<dbReference type="InterPro" id="IPR002104">
    <property type="entry name" value="Integrase_catalytic"/>
</dbReference>
<dbReference type="Pfam" id="PF13356">
    <property type="entry name" value="Arm-DNA-bind_3"/>
    <property type="match status" value="1"/>
</dbReference>
<name>A0A6N2RTR5_9BACT</name>
<dbReference type="PANTHER" id="PTHR30629:SF2">
    <property type="entry name" value="PROPHAGE INTEGRASE INTS-RELATED"/>
    <property type="match status" value="1"/>
</dbReference>